<evidence type="ECO:0000313" key="2">
    <source>
        <dbReference type="Ensembl" id="ENSDCDP00010009756.1"/>
    </source>
</evidence>
<dbReference type="Ensembl" id="ENSDCDT00010010246.1">
    <property type="protein sequence ID" value="ENSDCDP00010009756.1"/>
    <property type="gene ID" value="ENSDCDG00010004345.1"/>
</dbReference>
<organism evidence="2 3">
    <name type="scientific">Denticeps clupeoides</name>
    <name type="common">denticle herring</name>
    <dbReference type="NCBI Taxonomy" id="299321"/>
    <lineage>
        <taxon>Eukaryota</taxon>
        <taxon>Metazoa</taxon>
        <taxon>Chordata</taxon>
        <taxon>Craniata</taxon>
        <taxon>Vertebrata</taxon>
        <taxon>Euteleostomi</taxon>
        <taxon>Actinopterygii</taxon>
        <taxon>Neopterygii</taxon>
        <taxon>Teleostei</taxon>
        <taxon>Clupei</taxon>
        <taxon>Clupeiformes</taxon>
        <taxon>Denticipitoidei</taxon>
        <taxon>Denticipitidae</taxon>
        <taxon>Denticeps</taxon>
    </lineage>
</organism>
<keyword evidence="3" id="KW-1185">Reference proteome</keyword>
<proteinExistence type="predicted"/>
<dbReference type="Proteomes" id="UP000694580">
    <property type="component" value="Chromosome 6"/>
</dbReference>
<evidence type="ECO:0000256" key="1">
    <source>
        <dbReference type="SAM" id="Phobius"/>
    </source>
</evidence>
<reference evidence="2" key="3">
    <citation type="submission" date="2025-09" db="UniProtKB">
        <authorList>
            <consortium name="Ensembl"/>
        </authorList>
    </citation>
    <scope>IDENTIFICATION</scope>
</reference>
<keyword evidence="1" id="KW-1133">Transmembrane helix</keyword>
<reference evidence="2 3" key="1">
    <citation type="submission" date="2020-06" db="EMBL/GenBank/DDBJ databases">
        <authorList>
            <consortium name="Wellcome Sanger Institute Data Sharing"/>
        </authorList>
    </citation>
    <scope>NUCLEOTIDE SEQUENCE [LARGE SCALE GENOMIC DNA]</scope>
</reference>
<dbReference type="AlphaFoldDB" id="A0AAY4AQX6"/>
<keyword evidence="1" id="KW-0472">Membrane</keyword>
<gene>
    <name evidence="2" type="primary">TMEM167A</name>
</gene>
<feature type="transmembrane region" description="Helical" evidence="1">
    <location>
        <begin position="26"/>
        <end position="46"/>
    </location>
</feature>
<accession>A0AAY4AQX6</accession>
<keyword evidence="1" id="KW-0812">Transmembrane</keyword>
<reference evidence="2" key="2">
    <citation type="submission" date="2025-08" db="UniProtKB">
        <authorList>
            <consortium name="Ensembl"/>
        </authorList>
    </citation>
    <scope>IDENTIFICATION</scope>
</reference>
<sequence length="74" mass="8454">ISQMTSHATLRTRLAMHYELIKRGGLIFAAVLVCLAIALICSKYIYIQTIFFLHRNSKIKHEICSVCCEHLKCS</sequence>
<protein>
    <submittedName>
        <fullName evidence="2">Uncharacterized protein</fullName>
    </submittedName>
</protein>
<name>A0AAY4AQX6_9TELE</name>
<evidence type="ECO:0000313" key="3">
    <source>
        <dbReference type="Proteomes" id="UP000694580"/>
    </source>
</evidence>